<sequence length="444" mass="45561">MARALDLPATAEALAAYRRGGGGLLAGGAVLAALAVGVGTFTDGAELVTWIVAGAAASVLLGLGRFAYARRFRRILSAGPWSAHPATAFSRAMSGEAVVLTAPDGAGRWVLRPIASRARWAAVRPVPVGVLWWCGDPAAGGVLAAPGGGELFRAKPVRGAAARRRAVARAEQAGLAGLPFPAQPQAAADAEARPRAAAVADAESPAAAVAAPSALTYARLAAHAEGWAAAGRNARTRRPEADVRAVPWWRVRTLRRIAGLTQVGGAAAVTAVMGGLLALDVIWPEPGSGGPDVLTSSVLLLLGAGWLVWACFAAWTRGVPVVRVLVRAATAPVPVERRYALVPEPVGEGALLVVFPAHGGPDDRPEGVLPLLPPDRPVEPTGTVELRGWLDRDGEPGGDGDAVVVAWCGERPLWPAGPYGEAGSRTAAELLDGPALVMEPERQS</sequence>
<evidence type="ECO:0000313" key="2">
    <source>
        <dbReference type="EMBL" id="MDX2293058.1"/>
    </source>
</evidence>
<name>A0ABU4K5M7_9ACTN</name>
<dbReference type="EMBL" id="JAWJZF010000350">
    <property type="protein sequence ID" value="MDX2293058.1"/>
    <property type="molecule type" value="Genomic_DNA"/>
</dbReference>
<feature type="transmembrane region" description="Helical" evidence="1">
    <location>
        <begin position="294"/>
        <end position="315"/>
    </location>
</feature>
<evidence type="ECO:0000256" key="1">
    <source>
        <dbReference type="SAM" id="Phobius"/>
    </source>
</evidence>
<keyword evidence="1" id="KW-0812">Transmembrane</keyword>
<keyword evidence="1" id="KW-0472">Membrane</keyword>
<evidence type="ECO:0008006" key="4">
    <source>
        <dbReference type="Google" id="ProtNLM"/>
    </source>
</evidence>
<organism evidence="2 3">
    <name type="scientific">Streptomyces roseolus</name>
    <dbReference type="NCBI Taxonomy" id="67358"/>
    <lineage>
        <taxon>Bacteria</taxon>
        <taxon>Bacillati</taxon>
        <taxon>Actinomycetota</taxon>
        <taxon>Actinomycetes</taxon>
        <taxon>Kitasatosporales</taxon>
        <taxon>Streptomycetaceae</taxon>
        <taxon>Streptomyces</taxon>
    </lineage>
</organism>
<feature type="transmembrane region" description="Helical" evidence="1">
    <location>
        <begin position="47"/>
        <end position="68"/>
    </location>
</feature>
<keyword evidence="3" id="KW-1185">Reference proteome</keyword>
<dbReference type="Proteomes" id="UP001278571">
    <property type="component" value="Unassembled WGS sequence"/>
</dbReference>
<dbReference type="RefSeq" id="WP_319009501.1">
    <property type="nucleotide sequence ID" value="NZ_JAWJZF010000350.1"/>
</dbReference>
<protein>
    <recommendedName>
        <fullName evidence="4">Integral membrane protein</fullName>
    </recommendedName>
</protein>
<feature type="transmembrane region" description="Helical" evidence="1">
    <location>
        <begin position="21"/>
        <end position="41"/>
    </location>
</feature>
<evidence type="ECO:0000313" key="3">
    <source>
        <dbReference type="Proteomes" id="UP001278571"/>
    </source>
</evidence>
<accession>A0ABU4K5M7</accession>
<feature type="transmembrane region" description="Helical" evidence="1">
    <location>
        <begin position="257"/>
        <end position="282"/>
    </location>
</feature>
<proteinExistence type="predicted"/>
<gene>
    <name evidence="2" type="ORF">R2363_12850</name>
</gene>
<keyword evidence="1" id="KW-1133">Transmembrane helix</keyword>
<reference evidence="2 3" key="1">
    <citation type="submission" date="2023-10" db="EMBL/GenBank/DDBJ databases">
        <authorList>
            <person name="Wang X.X."/>
        </authorList>
    </citation>
    <scope>NUCLEOTIDE SEQUENCE [LARGE SCALE GENOMIC DNA]</scope>
    <source>
        <strain evidence="2 3">NBRC 12816</strain>
    </source>
</reference>
<comment type="caution">
    <text evidence="2">The sequence shown here is derived from an EMBL/GenBank/DDBJ whole genome shotgun (WGS) entry which is preliminary data.</text>
</comment>